<dbReference type="Pfam" id="PF00535">
    <property type="entry name" value="Glycos_transf_2"/>
    <property type="match status" value="1"/>
</dbReference>
<reference evidence="3 4" key="1">
    <citation type="submission" date="2018-08" db="EMBL/GenBank/DDBJ databases">
        <authorList>
            <person name="Lee Y."/>
            <person name="Kakembo D."/>
        </authorList>
    </citation>
    <scope>NUCLEOTIDE SEQUENCE [LARGE SCALE GENOMIC DNA]</scope>
    <source>
        <strain evidence="3 4">JBCS1880</strain>
    </source>
</reference>
<keyword evidence="4" id="KW-1185">Reference proteome</keyword>
<dbReference type="SUPFAM" id="SSF53448">
    <property type="entry name" value="Nucleotide-diphospho-sugar transferases"/>
    <property type="match status" value="2"/>
</dbReference>
<protein>
    <submittedName>
        <fullName evidence="3">Glycosyltransferase</fullName>
    </submittedName>
</protein>
<gene>
    <name evidence="3" type="ORF">DZC75_14485</name>
</gene>
<evidence type="ECO:0000313" key="3">
    <source>
        <dbReference type="EMBL" id="AXO89152.1"/>
    </source>
</evidence>
<dbReference type="EMBL" id="CP031641">
    <property type="protein sequence ID" value="AXO89152.1"/>
    <property type="molecule type" value="Genomic_DNA"/>
</dbReference>
<feature type="domain" description="Glycosyltransferase 2-like" evidence="2">
    <location>
        <begin position="590"/>
        <end position="770"/>
    </location>
</feature>
<dbReference type="AlphaFoldDB" id="A0AAI8KCF5"/>
<evidence type="ECO:0000313" key="4">
    <source>
        <dbReference type="Proteomes" id="UP000258127"/>
    </source>
</evidence>
<dbReference type="Gene3D" id="3.90.550.10">
    <property type="entry name" value="Spore Coat Polysaccharide Biosynthesis Protein SpsA, Chain A"/>
    <property type="match status" value="1"/>
</dbReference>
<dbReference type="PANTHER" id="PTHR43179">
    <property type="entry name" value="RHAMNOSYLTRANSFERASE WBBL"/>
    <property type="match status" value="1"/>
</dbReference>
<dbReference type="InterPro" id="IPR001173">
    <property type="entry name" value="Glyco_trans_2-like"/>
</dbReference>
<dbReference type="CDD" id="cd04186">
    <property type="entry name" value="GT_2_like_c"/>
    <property type="match status" value="1"/>
</dbReference>
<name>A0AAI8KCF5_9PSED</name>
<keyword evidence="1" id="KW-1003">Cell membrane</keyword>
<dbReference type="PANTHER" id="PTHR43179:SF7">
    <property type="entry name" value="RHAMNOSYLTRANSFERASE WBBL"/>
    <property type="match status" value="1"/>
</dbReference>
<evidence type="ECO:0000256" key="1">
    <source>
        <dbReference type="ARBA" id="ARBA00022519"/>
    </source>
</evidence>
<evidence type="ECO:0000259" key="2">
    <source>
        <dbReference type="Pfam" id="PF00535"/>
    </source>
</evidence>
<sequence length="1180" mass="130847">MLSASFDNGMALWTSLATGHLMIPQALHRTQGNPYYIYAPDYRDTSSGVCVMHFLCHALNISGQEAYVVGCTVVNPNLRTPALTDVVRHVHKVRGVSPIAVYPEVISGNPLSSPVVVRYMLNRDGFLNGLEVGGQKSDLYYYYAHDFADGKLLHDILTLPTIDSTLFAPPVQPIARRGHYLYLHRFDAQQVDYSLLPADVQVLSLSNPRTLPELAVLFQSAQTLYTYEISATCTMALMCGCPVIYLRGGHVHELPFTEHIGDAGAAMLDEPGGIERARHSVGLARQRLLRMEDEFWPQLKAFIGHTQRVAAEHSATSQTPSVRDWLLHRQLTPVQRALVDVQRNALTGQTRLSVVVSDNSGEYRALSDTLESLALWSTSSPLQLRVYVVSRQPLPSLLASNVQWIDGEPEVGLLNQIAEHDDGQWLLLMESGEELLPSGCLMLDLELPGAQGCRMLYADEIYRTQGGASPVLRPDMNLDYLLSIPAIMARHWIIRRELLLQVGGFDRQLPNALELGVILRLIEAHGLDGIGHLDEPLVICDAADMSANPDEVAQIRRHLVARDYPQAQVLETPPRHYHIDYSHSGQPTVSILIAVRDQLDLVRRCVDSLLSKTRYSAFELILLDSASQSPALQEWLEQLVVAGQGLIKVIRDEAALNFSALYNLGARHAQGDFLLLLNNDCVAFDEQWLEHLLNHAMRPEVGVVAPKLLDIEGKLAHAGYVLGLNGSAASPGVGLENSQAGYLQYLLVDRDVSAVSGACLMIRRELFESLGGMDESAFALRFNDLDLCLRASAQGLLNVWNARALVACERVDGWTGELRKPDLRVRLRQDEHNLNARWHDSLIRDPAYNKNLSLRGAGHELPALHALTWRPLSWRPLPVVLVHPDSERPQRCIDTFEQLLEHGQVDGCSIPVLLSGPELGRLNPDVVVFAHVADSARIATVGTDYARHSAFKVLEVEELPQDERAWQLLHDALAVVDRVVVATEQLAHDLAHMHADVRVRATRLMPPWQKPLIARPSPEKLRIGCPVQLETLAMVEPILRACAGRAHWVLWGDVPAHLAPLVEEVHPQDITSQPELLHSLALDLALIPMPPGVSPPPELALRLAASGVAIISNDDQAQVRDWPMTFVANRSEHWIEAVDAYLQAPQNARAAGLRLRQVVEGTGFFDAVHREVCLRSWMQS</sequence>
<proteinExistence type="predicted"/>
<dbReference type="InterPro" id="IPR029044">
    <property type="entry name" value="Nucleotide-diphossugar_trans"/>
</dbReference>
<keyword evidence="1" id="KW-0997">Cell inner membrane</keyword>
<accession>A0AAI8KCF5</accession>
<keyword evidence="1" id="KW-0472">Membrane</keyword>
<organism evidence="3 4">
    <name type="scientific">Pseudomonas parafulva</name>
    <dbReference type="NCBI Taxonomy" id="157782"/>
    <lineage>
        <taxon>Bacteria</taxon>
        <taxon>Pseudomonadati</taxon>
        <taxon>Pseudomonadota</taxon>
        <taxon>Gammaproteobacteria</taxon>
        <taxon>Pseudomonadales</taxon>
        <taxon>Pseudomonadaceae</taxon>
        <taxon>Pseudomonas</taxon>
    </lineage>
</organism>
<dbReference type="Proteomes" id="UP000258127">
    <property type="component" value="Chromosome"/>
</dbReference>